<gene>
    <name evidence="1" type="ORF">AXG93_2841s1180</name>
</gene>
<organism evidence="1 2">
    <name type="scientific">Marchantia polymorpha subsp. ruderalis</name>
    <dbReference type="NCBI Taxonomy" id="1480154"/>
    <lineage>
        <taxon>Eukaryota</taxon>
        <taxon>Viridiplantae</taxon>
        <taxon>Streptophyta</taxon>
        <taxon>Embryophyta</taxon>
        <taxon>Marchantiophyta</taxon>
        <taxon>Marchantiopsida</taxon>
        <taxon>Marchantiidae</taxon>
        <taxon>Marchantiales</taxon>
        <taxon>Marchantiaceae</taxon>
        <taxon>Marchantia</taxon>
    </lineage>
</organism>
<evidence type="ECO:0000313" key="2">
    <source>
        <dbReference type="Proteomes" id="UP000077202"/>
    </source>
</evidence>
<protein>
    <submittedName>
        <fullName evidence="1">Uncharacterized protein</fullName>
    </submittedName>
</protein>
<dbReference type="Gene3D" id="3.10.10.10">
    <property type="entry name" value="HIV Type 1 Reverse Transcriptase, subunit A, domain 1"/>
    <property type="match status" value="1"/>
</dbReference>
<keyword evidence="2" id="KW-1185">Reference proteome</keyword>
<comment type="caution">
    <text evidence="1">The sequence shown here is derived from an EMBL/GenBank/DDBJ whole genome shotgun (WGS) entry which is preliminary data.</text>
</comment>
<dbReference type="InterPro" id="IPR043502">
    <property type="entry name" value="DNA/RNA_pol_sf"/>
</dbReference>
<dbReference type="Proteomes" id="UP000077202">
    <property type="component" value="Unassembled WGS sequence"/>
</dbReference>
<name>A0A176WRW6_MARPO</name>
<dbReference type="SUPFAM" id="SSF56672">
    <property type="entry name" value="DNA/RNA polymerases"/>
    <property type="match status" value="1"/>
</dbReference>
<proteinExistence type="predicted"/>
<dbReference type="AlphaFoldDB" id="A0A176WRW6"/>
<dbReference type="EMBL" id="LVLJ01000129">
    <property type="protein sequence ID" value="OAE35584.1"/>
    <property type="molecule type" value="Genomic_DNA"/>
</dbReference>
<evidence type="ECO:0000313" key="1">
    <source>
        <dbReference type="EMBL" id="OAE35584.1"/>
    </source>
</evidence>
<reference evidence="1" key="1">
    <citation type="submission" date="2016-03" db="EMBL/GenBank/DDBJ databases">
        <title>Mechanisms controlling the formation of the plant cell surface in tip-growing cells are functionally conserved among land plants.</title>
        <authorList>
            <person name="Honkanen S."/>
            <person name="Jones V.A."/>
            <person name="Morieri G."/>
            <person name="Champion C."/>
            <person name="Hetherington A.J."/>
            <person name="Kelly S."/>
            <person name="Saint-Marcoux D."/>
            <person name="Proust H."/>
            <person name="Prescott H."/>
            <person name="Dolan L."/>
        </authorList>
    </citation>
    <scope>NUCLEOTIDE SEQUENCE [LARGE SCALE GENOMIC DNA]</scope>
    <source>
        <tissue evidence="1">Whole gametophyte</tissue>
    </source>
</reference>
<sequence length="250" mass="28159">MNDFSISSSQAKYDVVEDVGSQKANITVGQLIALNPAIRKELRGGLPEVAGLSSTRTKKRRSKEKAHMTNVGVGVVNAAALEIVDEVGDATFQTFEYNCWSTSDQETSSDDSSNDDLQVQVVAAMELLPRPGVKKDPDKVEMSEEEVCRRLSTLKFGPNVTMEEKARFLDIFRKYIHVFAFSYKDLKHVTLETHHIELEEKARPIRQKQRQINSPTAVVVKEEIDKLRKAGFIYEVENSEWVSPNQVKSI</sequence>
<accession>A0A176WRW6</accession>